<keyword evidence="5" id="KW-0233">DNA recombination</keyword>
<dbReference type="Proteomes" id="UP001596411">
    <property type="component" value="Unassembled WGS sequence"/>
</dbReference>
<organism evidence="6 7">
    <name type="scientific">Halomonas salifodinae</name>
    <dbReference type="NCBI Taxonomy" id="438745"/>
    <lineage>
        <taxon>Bacteria</taxon>
        <taxon>Pseudomonadati</taxon>
        <taxon>Pseudomonadota</taxon>
        <taxon>Gammaproteobacteria</taxon>
        <taxon>Oceanospirillales</taxon>
        <taxon>Halomonadaceae</taxon>
        <taxon>Halomonas</taxon>
    </lineage>
</organism>
<comment type="similarity">
    <text evidence="2">Belongs to the RdgC family.</text>
</comment>
<evidence type="ECO:0000256" key="1">
    <source>
        <dbReference type="ARBA" id="ARBA00004453"/>
    </source>
</evidence>
<evidence type="ECO:0000256" key="4">
    <source>
        <dbReference type="ARBA" id="ARBA00022490"/>
    </source>
</evidence>
<dbReference type="Pfam" id="PF04381">
    <property type="entry name" value="RdgC"/>
    <property type="match status" value="1"/>
</dbReference>
<keyword evidence="7" id="KW-1185">Reference proteome</keyword>
<evidence type="ECO:0000256" key="2">
    <source>
        <dbReference type="ARBA" id="ARBA00008657"/>
    </source>
</evidence>
<comment type="subcellular location">
    <subcellularLocation>
        <location evidence="1">Cytoplasm</location>
        <location evidence="1">Nucleoid</location>
    </subcellularLocation>
</comment>
<sequence length="311" mass="35268">MWFRNLYLYRLHVQAEIDAAALEEALAQQTTRPLRGSEARRTGWAPPAGRRHERLLHELQGHRLITAWRQERILPAAVVSEEVEDRAADREAAEGRALPRRERQAIKEQVYEELLPRAFVRTHRIDLWWDTGRRLIGINTSSRQRAEEVLDLLRMTLGSLKVTPLAPQKVPARAMTEWLADPTQRPEGLILGDRVELRAKDEGVVKGREIDLDSDEMRSLLENDRQASQLGVEIEERFSFTLRDDFSLRGIRFSDSLIDEAAAADDGDDAILRLETDFVLMAQTLGTGVDQLLGWLGGEAINEAPLLDNAA</sequence>
<comment type="caution">
    <text evidence="6">The sequence shown here is derived from an EMBL/GenBank/DDBJ whole genome shotgun (WGS) entry which is preliminary data.</text>
</comment>
<protein>
    <recommendedName>
        <fullName evidence="3">Recombination-associated protein RdgC</fullName>
    </recommendedName>
</protein>
<evidence type="ECO:0000256" key="3">
    <source>
        <dbReference type="ARBA" id="ARBA00022296"/>
    </source>
</evidence>
<reference evidence="7" key="1">
    <citation type="journal article" date="2019" name="Int. J. Syst. Evol. Microbiol.">
        <title>The Global Catalogue of Microorganisms (GCM) 10K type strain sequencing project: providing services to taxonomists for standard genome sequencing and annotation.</title>
        <authorList>
            <consortium name="The Broad Institute Genomics Platform"/>
            <consortium name="The Broad Institute Genome Sequencing Center for Infectious Disease"/>
            <person name="Wu L."/>
            <person name="Ma J."/>
        </authorList>
    </citation>
    <scope>NUCLEOTIDE SEQUENCE [LARGE SCALE GENOMIC DNA]</scope>
    <source>
        <strain evidence="7">CGMCC 1.13666</strain>
    </source>
</reference>
<gene>
    <name evidence="6" type="ORF">ACFQH5_15855</name>
</gene>
<dbReference type="RefSeq" id="WP_346061927.1">
    <property type="nucleotide sequence ID" value="NZ_BAAADR010000005.1"/>
</dbReference>
<evidence type="ECO:0000313" key="6">
    <source>
        <dbReference type="EMBL" id="MFC7091026.1"/>
    </source>
</evidence>
<dbReference type="InterPro" id="IPR007476">
    <property type="entry name" value="RdgC"/>
</dbReference>
<dbReference type="PANTHER" id="PTHR38103">
    <property type="entry name" value="RECOMBINATION-ASSOCIATED PROTEIN RDGC"/>
    <property type="match status" value="1"/>
</dbReference>
<accession>A0ABW2EYE7</accession>
<name>A0ABW2EYE7_9GAMM</name>
<evidence type="ECO:0000313" key="7">
    <source>
        <dbReference type="Proteomes" id="UP001596411"/>
    </source>
</evidence>
<evidence type="ECO:0000256" key="5">
    <source>
        <dbReference type="ARBA" id="ARBA00023172"/>
    </source>
</evidence>
<dbReference type="PANTHER" id="PTHR38103:SF1">
    <property type="entry name" value="RECOMBINATION-ASSOCIATED PROTEIN RDGC"/>
    <property type="match status" value="1"/>
</dbReference>
<proteinExistence type="inferred from homology"/>
<keyword evidence="4" id="KW-0963">Cytoplasm</keyword>
<dbReference type="EMBL" id="JBHSZP010000031">
    <property type="protein sequence ID" value="MFC7091026.1"/>
    <property type="molecule type" value="Genomic_DNA"/>
</dbReference>
<dbReference type="NCBIfam" id="NF001464">
    <property type="entry name" value="PRK00321.1-5"/>
    <property type="match status" value="1"/>
</dbReference>